<sequence length="100" mass="11412">METVAMCLIITNSRVNRNPGEPNHLLGNDRRSDIQKTYAAAVDNHARDFIKESITVHNYRKKDHECRGYILINDLQLLLCNNTWNQSKDEELTIAAMVGA</sequence>
<name>A0A915I156_ROMCU</name>
<dbReference type="AlphaFoldDB" id="A0A915I156"/>
<proteinExistence type="predicted"/>
<accession>A0A915I156</accession>
<protein>
    <submittedName>
        <fullName evidence="2">Uncharacterized protein</fullName>
    </submittedName>
</protein>
<organism evidence="1 2">
    <name type="scientific">Romanomermis culicivorax</name>
    <name type="common">Nematode worm</name>
    <dbReference type="NCBI Taxonomy" id="13658"/>
    <lineage>
        <taxon>Eukaryota</taxon>
        <taxon>Metazoa</taxon>
        <taxon>Ecdysozoa</taxon>
        <taxon>Nematoda</taxon>
        <taxon>Enoplea</taxon>
        <taxon>Dorylaimia</taxon>
        <taxon>Mermithida</taxon>
        <taxon>Mermithoidea</taxon>
        <taxon>Mermithidae</taxon>
        <taxon>Romanomermis</taxon>
    </lineage>
</organism>
<evidence type="ECO:0000313" key="1">
    <source>
        <dbReference type="Proteomes" id="UP000887565"/>
    </source>
</evidence>
<reference evidence="2" key="1">
    <citation type="submission" date="2022-11" db="UniProtKB">
        <authorList>
            <consortium name="WormBaseParasite"/>
        </authorList>
    </citation>
    <scope>IDENTIFICATION</scope>
</reference>
<dbReference type="WBParaSite" id="nRc.2.0.1.t07554-RA">
    <property type="protein sequence ID" value="nRc.2.0.1.t07554-RA"/>
    <property type="gene ID" value="nRc.2.0.1.g07554"/>
</dbReference>
<keyword evidence="1" id="KW-1185">Reference proteome</keyword>
<dbReference type="Proteomes" id="UP000887565">
    <property type="component" value="Unplaced"/>
</dbReference>
<evidence type="ECO:0000313" key="2">
    <source>
        <dbReference type="WBParaSite" id="nRc.2.0.1.t07554-RA"/>
    </source>
</evidence>